<evidence type="ECO:0000313" key="15">
    <source>
        <dbReference type="Proteomes" id="UP000248544"/>
    </source>
</evidence>
<organism evidence="14 15">
    <name type="scientific">Spongiactinospora gelatinilytica</name>
    <dbReference type="NCBI Taxonomy" id="2666298"/>
    <lineage>
        <taxon>Bacteria</taxon>
        <taxon>Bacillati</taxon>
        <taxon>Actinomycetota</taxon>
        <taxon>Actinomycetes</taxon>
        <taxon>Streptosporangiales</taxon>
        <taxon>Streptosporangiaceae</taxon>
        <taxon>Spongiactinospora</taxon>
    </lineage>
</organism>
<dbReference type="Pfam" id="PF11975">
    <property type="entry name" value="Glyco_hydro_4C"/>
    <property type="match status" value="1"/>
</dbReference>
<dbReference type="EMBL" id="POUA01000207">
    <property type="protein sequence ID" value="PZG39032.1"/>
    <property type="molecule type" value="Genomic_DNA"/>
</dbReference>
<keyword evidence="3 10" id="KW-0479">Metal-binding</keyword>
<dbReference type="InterPro" id="IPR001088">
    <property type="entry name" value="Glyco_hydro_4"/>
</dbReference>
<dbReference type="SUPFAM" id="SSF51735">
    <property type="entry name" value="NAD(P)-binding Rossmann-fold domains"/>
    <property type="match status" value="1"/>
</dbReference>
<comment type="cofactor">
    <cofactor evidence="1">
        <name>Mn(2+)</name>
        <dbReference type="ChEBI" id="CHEBI:29035"/>
    </cofactor>
</comment>
<evidence type="ECO:0000256" key="11">
    <source>
        <dbReference type="PIRSR" id="PIRSR601088-4"/>
    </source>
</evidence>
<evidence type="ECO:0000256" key="9">
    <source>
        <dbReference type="PIRSR" id="PIRSR601088-2"/>
    </source>
</evidence>
<dbReference type="PRINTS" id="PR00732">
    <property type="entry name" value="GLHYDRLASE4"/>
</dbReference>
<dbReference type="CDD" id="cd05297">
    <property type="entry name" value="GH4_alpha_glucosidase_galactosidase"/>
    <property type="match status" value="1"/>
</dbReference>
<dbReference type="InterPro" id="IPR022616">
    <property type="entry name" value="Glyco_hydro_4_C"/>
</dbReference>
<dbReference type="Gene3D" id="3.90.1820.10">
    <property type="entry name" value="AglA-like glucosidase"/>
    <property type="match status" value="1"/>
</dbReference>
<name>A0A2W2FTZ1_9ACTN</name>
<dbReference type="NCBIfam" id="NF011657">
    <property type="entry name" value="PRK15076.1"/>
    <property type="match status" value="1"/>
</dbReference>
<evidence type="ECO:0000256" key="3">
    <source>
        <dbReference type="ARBA" id="ARBA00022723"/>
    </source>
</evidence>
<evidence type="ECO:0000313" key="14">
    <source>
        <dbReference type="EMBL" id="PZG39032.1"/>
    </source>
</evidence>
<dbReference type="GO" id="GO:0046872">
    <property type="term" value="F:metal ion binding"/>
    <property type="evidence" value="ECO:0007669"/>
    <property type="project" value="UniProtKB-KW"/>
</dbReference>
<evidence type="ECO:0000256" key="7">
    <source>
        <dbReference type="ARBA" id="ARBA00023277"/>
    </source>
</evidence>
<dbReference type="InterPro" id="IPR015955">
    <property type="entry name" value="Lactate_DH/Glyco_Ohase_4_C"/>
</dbReference>
<reference evidence="14 15" key="1">
    <citation type="submission" date="2018-01" db="EMBL/GenBank/DDBJ databases">
        <title>Draft genome sequence of Sphaerisporangium sp. 7K107.</title>
        <authorList>
            <person name="Sahin N."/>
            <person name="Saygin H."/>
            <person name="Ay H."/>
        </authorList>
    </citation>
    <scope>NUCLEOTIDE SEQUENCE [LARGE SCALE GENOMIC DNA]</scope>
    <source>
        <strain evidence="14 15">7K107</strain>
    </source>
</reference>
<comment type="cofactor">
    <cofactor evidence="12">
        <name>NAD(+)</name>
        <dbReference type="ChEBI" id="CHEBI:57540"/>
    </cofactor>
    <text evidence="12">Binds 1 NAD(+) per subunit.</text>
</comment>
<dbReference type="InterPro" id="IPR036291">
    <property type="entry name" value="NAD(P)-bd_dom_sf"/>
</dbReference>
<keyword evidence="8 12" id="KW-0326">Glycosidase</keyword>
<evidence type="ECO:0000256" key="8">
    <source>
        <dbReference type="ARBA" id="ARBA00023295"/>
    </source>
</evidence>
<keyword evidence="10" id="KW-0408">Iron</keyword>
<evidence type="ECO:0000256" key="10">
    <source>
        <dbReference type="PIRSR" id="PIRSR601088-3"/>
    </source>
</evidence>
<dbReference type="GO" id="GO:0004553">
    <property type="term" value="F:hydrolase activity, hydrolyzing O-glycosyl compounds"/>
    <property type="evidence" value="ECO:0007669"/>
    <property type="project" value="InterPro"/>
</dbReference>
<keyword evidence="6 10" id="KW-0464">Manganese</keyword>
<evidence type="ECO:0000256" key="6">
    <source>
        <dbReference type="ARBA" id="ARBA00023211"/>
    </source>
</evidence>
<protein>
    <submittedName>
        <fullName evidence="14">Alpha-glucosidase/alpha-galactosidase</fullName>
    </submittedName>
</protein>
<feature type="domain" description="Glycosyl hydrolase family 4 C-terminal" evidence="13">
    <location>
        <begin position="206"/>
        <end position="410"/>
    </location>
</feature>
<keyword evidence="15" id="KW-1185">Reference proteome</keyword>
<feature type="binding site" evidence="10">
    <location>
        <position position="210"/>
    </location>
    <ligand>
        <name>Mn(2+)</name>
        <dbReference type="ChEBI" id="CHEBI:29035"/>
    </ligand>
</feature>
<dbReference type="GO" id="GO:0005975">
    <property type="term" value="P:carbohydrate metabolic process"/>
    <property type="evidence" value="ECO:0007669"/>
    <property type="project" value="InterPro"/>
</dbReference>
<keyword evidence="7" id="KW-0119">Carbohydrate metabolism</keyword>
<evidence type="ECO:0000256" key="5">
    <source>
        <dbReference type="ARBA" id="ARBA00023027"/>
    </source>
</evidence>
<accession>A0A2W2FTZ1</accession>
<evidence type="ECO:0000256" key="12">
    <source>
        <dbReference type="RuleBase" id="RU361152"/>
    </source>
</evidence>
<evidence type="ECO:0000259" key="13">
    <source>
        <dbReference type="Pfam" id="PF11975"/>
    </source>
</evidence>
<keyword evidence="4 12" id="KW-0378">Hydrolase</keyword>
<sequence>MPAVLCGGNHPVARIVFIGAGSVEFTKNVLSDILTLPGLEESTLVLHDIDAQRLATAEAMAEWMVAELGSGAKVEAHADRRAAVAGADYVINEIAVGGHAATRLDFEIPRRYGLRQTIADTLGVGGIFRALRTIPVMVGLGNDLAELAPDALLLNYTNPMAMIPRAVYQGTPFRRVVGLCHSVRDTQKRLASLVGVPEEEISFVTAGANHQAFVLRFEHRGHDLYPALDEVIERDPELRRTVRVEMYRRFGHFPTESSEHGSEYLPWFLHHDDQVAHFRIPVEVYLRWSEENLDTYAETRRRLDAGEGVEIEPMMELASEVIHSIETGTPRVVHGNVRNDGLIANLPPDACVEVPCLVDRAGVRPTRIGELPPQLAALNQTFLNVGDLTVRAALEGRRDHVYHAAMLDPNASATLTLQQIHDLVDEMIAAHGDLMPEGVR</sequence>
<keyword evidence="10" id="KW-0170">Cobalt</keyword>
<proteinExistence type="inferred from homology"/>
<evidence type="ECO:0000256" key="2">
    <source>
        <dbReference type="ARBA" id="ARBA00010141"/>
    </source>
</evidence>
<dbReference type="PANTHER" id="PTHR32092:SF6">
    <property type="entry name" value="ALPHA-GALACTOSIDASE"/>
    <property type="match status" value="1"/>
</dbReference>
<comment type="similarity">
    <text evidence="2 12">Belongs to the glycosyl hydrolase 4 family.</text>
</comment>
<keyword evidence="5 12" id="KW-0520">NAD</keyword>
<dbReference type="InterPro" id="IPR053715">
    <property type="entry name" value="GH4_Enzyme_sf"/>
</dbReference>
<dbReference type="SUPFAM" id="SSF56327">
    <property type="entry name" value="LDH C-terminal domain-like"/>
    <property type="match status" value="1"/>
</dbReference>
<evidence type="ECO:0000256" key="4">
    <source>
        <dbReference type="ARBA" id="ARBA00022801"/>
    </source>
</evidence>
<dbReference type="GO" id="GO:0016616">
    <property type="term" value="F:oxidoreductase activity, acting on the CH-OH group of donors, NAD or NADP as acceptor"/>
    <property type="evidence" value="ECO:0007669"/>
    <property type="project" value="InterPro"/>
</dbReference>
<feature type="site" description="Increases basicity of active site Tyr" evidence="11">
    <location>
        <position position="120"/>
    </location>
</feature>
<dbReference type="Pfam" id="PF02056">
    <property type="entry name" value="Glyco_hydro_4"/>
    <property type="match status" value="1"/>
</dbReference>
<gene>
    <name evidence="14" type="ORF">C1I98_23695</name>
</gene>
<keyword evidence="10" id="KW-0533">Nickel</keyword>
<feature type="binding site" evidence="10">
    <location>
        <position position="180"/>
    </location>
    <ligand>
        <name>Mn(2+)</name>
        <dbReference type="ChEBI" id="CHEBI:29035"/>
    </ligand>
</feature>
<dbReference type="AlphaFoldDB" id="A0A2W2FTZ1"/>
<dbReference type="PANTHER" id="PTHR32092">
    <property type="entry name" value="6-PHOSPHO-BETA-GLUCOSIDASE-RELATED"/>
    <property type="match status" value="1"/>
</dbReference>
<comment type="caution">
    <text evidence="14">The sequence shown here is derived from an EMBL/GenBank/DDBJ whole genome shotgun (WGS) entry which is preliminary data.</text>
</comment>
<dbReference type="Proteomes" id="UP000248544">
    <property type="component" value="Unassembled WGS sequence"/>
</dbReference>
<evidence type="ECO:0000256" key="1">
    <source>
        <dbReference type="ARBA" id="ARBA00001936"/>
    </source>
</evidence>
<feature type="binding site" evidence="9">
    <location>
        <position position="158"/>
    </location>
    <ligand>
        <name>substrate</name>
    </ligand>
</feature>